<reference evidence="2 3" key="1">
    <citation type="journal article" date="2017" name="Genome Announc.">
        <title>Genome sequence of the saprophytic ascomycete Epicoccum nigrum ICMP 19927 strain isolated from New Zealand.</title>
        <authorList>
            <person name="Fokin M."/>
            <person name="Fleetwood D."/>
            <person name="Weir B.S."/>
            <person name="Villas-Boas S.G."/>
        </authorList>
    </citation>
    <scope>NUCLEOTIDE SEQUENCE [LARGE SCALE GENOMIC DNA]</scope>
    <source>
        <strain evidence="2 3">ICMP 19927</strain>
    </source>
</reference>
<protein>
    <submittedName>
        <fullName evidence="2">Uncharacterized protein</fullName>
    </submittedName>
</protein>
<keyword evidence="3" id="KW-1185">Reference proteome</keyword>
<dbReference type="InParanoid" id="A0A1Y2LL69"/>
<feature type="compositionally biased region" description="Low complexity" evidence="1">
    <location>
        <begin position="226"/>
        <end position="242"/>
    </location>
</feature>
<evidence type="ECO:0000313" key="3">
    <source>
        <dbReference type="Proteomes" id="UP000193240"/>
    </source>
</evidence>
<evidence type="ECO:0000256" key="1">
    <source>
        <dbReference type="SAM" id="MobiDB-lite"/>
    </source>
</evidence>
<dbReference type="AlphaFoldDB" id="A0A1Y2LL69"/>
<organism evidence="2 3">
    <name type="scientific">Epicoccum nigrum</name>
    <name type="common">Soil fungus</name>
    <name type="synonym">Epicoccum purpurascens</name>
    <dbReference type="NCBI Taxonomy" id="105696"/>
    <lineage>
        <taxon>Eukaryota</taxon>
        <taxon>Fungi</taxon>
        <taxon>Dikarya</taxon>
        <taxon>Ascomycota</taxon>
        <taxon>Pezizomycotina</taxon>
        <taxon>Dothideomycetes</taxon>
        <taxon>Pleosporomycetidae</taxon>
        <taxon>Pleosporales</taxon>
        <taxon>Pleosporineae</taxon>
        <taxon>Didymellaceae</taxon>
        <taxon>Epicoccum</taxon>
    </lineage>
</organism>
<gene>
    <name evidence="2" type="ORF">B5807_10563</name>
</gene>
<dbReference type="Proteomes" id="UP000193240">
    <property type="component" value="Unassembled WGS sequence"/>
</dbReference>
<dbReference type="PANTHER" id="PTHR41390">
    <property type="entry name" value="CHROMOSOME 7, WHOLE GENOME SHOTGUN SEQUENCE"/>
    <property type="match status" value="1"/>
</dbReference>
<dbReference type="PANTHER" id="PTHR41390:SF1">
    <property type="entry name" value="NADH-UBIQUINONE OXIDOREDUCTASE 213 KDA SUBUNIT"/>
    <property type="match status" value="1"/>
</dbReference>
<sequence length="242" mass="26651">MKQPYDPGQVTHPLDVVKQAVGIGGLTAVPGTAIGAFSGTLRTQTPVLFAIASGLQCFALGSTYWTARTAILNPDGLGNWWKATRGLPLDVRNDLNPTPSDKVRASTIAGAFTGLSLGLIFRGPRNAVPGTFMFSLFGFAGQHGYNFLDRKNTEGVEEDDRLAAKGEKRRNFMERIAEMKWSPMEVLTDERYEEMLQEKLLKIEVEIALVDDRIESYKQKAREAAAKQAQEQTQEQTKGTKA</sequence>
<name>A0A1Y2LL69_EPING</name>
<dbReference type="OMA" id="SFWWLRS"/>
<dbReference type="EMBL" id="KZ107856">
    <property type="protein sequence ID" value="OSS44676.1"/>
    <property type="molecule type" value="Genomic_DNA"/>
</dbReference>
<feature type="region of interest" description="Disordered" evidence="1">
    <location>
        <begin position="220"/>
        <end position="242"/>
    </location>
</feature>
<dbReference type="STRING" id="105696.A0A1Y2LL69"/>
<proteinExistence type="predicted"/>
<evidence type="ECO:0000313" key="2">
    <source>
        <dbReference type="EMBL" id="OSS44676.1"/>
    </source>
</evidence>
<accession>A0A1Y2LL69</accession>